<evidence type="ECO:0000256" key="1">
    <source>
        <dbReference type="SAM" id="MobiDB-lite"/>
    </source>
</evidence>
<dbReference type="GO" id="GO:0016491">
    <property type="term" value="F:oxidoreductase activity"/>
    <property type="evidence" value="ECO:0007669"/>
    <property type="project" value="InterPro"/>
</dbReference>
<dbReference type="Gene3D" id="2.30.110.10">
    <property type="entry name" value="Electron Transport, Fmn-binding Protein, Chain A"/>
    <property type="match status" value="1"/>
</dbReference>
<evidence type="ECO:0000313" key="3">
    <source>
        <dbReference type="Proteomes" id="UP000613840"/>
    </source>
</evidence>
<sequence>MGIRDRVSEHPADQQRLADKSAGYRKLPGRSSRLMNRFVPLAVKAFFMVVLHTPLHPLLSRRWASLEFTGRKSGKVFHTPIGYYREGDRVWITTGSPWWKNLRGGARVRILIRLKACEGTADVVSDPVEAARRLRQILDAVPTLAYPGDVRIVDGKVSDAELDRVIAAGRKVMEIRLLPGS</sequence>
<proteinExistence type="predicted"/>
<gene>
    <name evidence="2" type="ORF">GCM10011575_21740</name>
</gene>
<dbReference type="Proteomes" id="UP000613840">
    <property type="component" value="Unassembled WGS sequence"/>
</dbReference>
<dbReference type="SUPFAM" id="SSF50475">
    <property type="entry name" value="FMN-binding split barrel"/>
    <property type="match status" value="1"/>
</dbReference>
<accession>A0A917S8K0</accession>
<dbReference type="InterPro" id="IPR004378">
    <property type="entry name" value="F420H2_quin_Rdtase"/>
</dbReference>
<name>A0A917S8K0_9ACTN</name>
<dbReference type="AlphaFoldDB" id="A0A917S8K0"/>
<dbReference type="InterPro" id="IPR012349">
    <property type="entry name" value="Split_barrel_FMN-bd"/>
</dbReference>
<reference evidence="2" key="2">
    <citation type="submission" date="2020-09" db="EMBL/GenBank/DDBJ databases">
        <authorList>
            <person name="Sun Q."/>
            <person name="Zhou Y."/>
        </authorList>
    </citation>
    <scope>NUCLEOTIDE SEQUENCE</scope>
    <source>
        <strain evidence="2">CGMCC 4.7306</strain>
    </source>
</reference>
<feature type="region of interest" description="Disordered" evidence="1">
    <location>
        <begin position="1"/>
        <end position="21"/>
    </location>
</feature>
<organism evidence="2 3">
    <name type="scientific">Microlunatus endophyticus</name>
    <dbReference type="NCBI Taxonomy" id="1716077"/>
    <lineage>
        <taxon>Bacteria</taxon>
        <taxon>Bacillati</taxon>
        <taxon>Actinomycetota</taxon>
        <taxon>Actinomycetes</taxon>
        <taxon>Propionibacteriales</taxon>
        <taxon>Propionibacteriaceae</taxon>
        <taxon>Microlunatus</taxon>
    </lineage>
</organism>
<protein>
    <recommendedName>
        <fullName evidence="4">Deazaflavin-dependent oxidoreductase, nitroreductase family</fullName>
    </recommendedName>
</protein>
<dbReference type="EMBL" id="BMMZ01000004">
    <property type="protein sequence ID" value="GGL62885.1"/>
    <property type="molecule type" value="Genomic_DNA"/>
</dbReference>
<dbReference type="Pfam" id="PF04075">
    <property type="entry name" value="F420H2_quin_red"/>
    <property type="match status" value="1"/>
</dbReference>
<evidence type="ECO:0008006" key="4">
    <source>
        <dbReference type="Google" id="ProtNLM"/>
    </source>
</evidence>
<keyword evidence="3" id="KW-1185">Reference proteome</keyword>
<feature type="compositionally biased region" description="Basic and acidic residues" evidence="1">
    <location>
        <begin position="1"/>
        <end position="19"/>
    </location>
</feature>
<comment type="caution">
    <text evidence="2">The sequence shown here is derived from an EMBL/GenBank/DDBJ whole genome shotgun (WGS) entry which is preliminary data.</text>
</comment>
<evidence type="ECO:0000313" key="2">
    <source>
        <dbReference type="EMBL" id="GGL62885.1"/>
    </source>
</evidence>
<reference evidence="2" key="1">
    <citation type="journal article" date="2014" name="Int. J. Syst. Evol. Microbiol.">
        <title>Complete genome sequence of Corynebacterium casei LMG S-19264T (=DSM 44701T), isolated from a smear-ripened cheese.</title>
        <authorList>
            <consortium name="US DOE Joint Genome Institute (JGI-PGF)"/>
            <person name="Walter F."/>
            <person name="Albersmeier A."/>
            <person name="Kalinowski J."/>
            <person name="Ruckert C."/>
        </authorList>
    </citation>
    <scope>NUCLEOTIDE SEQUENCE</scope>
    <source>
        <strain evidence="2">CGMCC 4.7306</strain>
    </source>
</reference>